<comment type="similarity">
    <text evidence="1">Belongs to the short-chain dehydrogenases/reductases (SDR) family.</text>
</comment>
<dbReference type="Pfam" id="PF13561">
    <property type="entry name" value="adh_short_C2"/>
    <property type="match status" value="1"/>
</dbReference>
<keyword evidence="2" id="KW-0560">Oxidoreductase</keyword>
<dbReference type="PANTHER" id="PTHR24321">
    <property type="entry name" value="DEHYDROGENASES, SHORT CHAIN"/>
    <property type="match status" value="1"/>
</dbReference>
<evidence type="ECO:0000313" key="4">
    <source>
        <dbReference type="Proteomes" id="UP000008366"/>
    </source>
</evidence>
<evidence type="ECO:0000256" key="2">
    <source>
        <dbReference type="ARBA" id="ARBA00023002"/>
    </source>
</evidence>
<dbReference type="STRING" id="1184609.KILIM_014_00760"/>
<dbReference type="PRINTS" id="PR01397">
    <property type="entry name" value="DHBDHDRGNASE"/>
</dbReference>
<dbReference type="PANTHER" id="PTHR24321:SF13">
    <property type="entry name" value="2,3-DIHYDRO-2,3-DIHYDROXYBENZOATE DEHYDROGENASE"/>
    <property type="match status" value="1"/>
</dbReference>
<evidence type="ECO:0000256" key="1">
    <source>
        <dbReference type="ARBA" id="ARBA00006484"/>
    </source>
</evidence>
<dbReference type="Proteomes" id="UP000008366">
    <property type="component" value="Unassembled WGS sequence"/>
</dbReference>
<dbReference type="SUPFAM" id="SSF51735">
    <property type="entry name" value="NAD(P)-binding Rossmann-fold domains"/>
    <property type="match status" value="1"/>
</dbReference>
<dbReference type="InterPro" id="IPR036291">
    <property type="entry name" value="NAD(P)-bd_dom_sf"/>
</dbReference>
<dbReference type="InterPro" id="IPR020904">
    <property type="entry name" value="Sc_DH/Rdtase_CS"/>
</dbReference>
<dbReference type="PROSITE" id="PS00061">
    <property type="entry name" value="ADH_SHORT"/>
    <property type="match status" value="1"/>
</dbReference>
<sequence length="249" mass="25580">MATPLTDSPDGSHALVTGAAGGIGAAVVAALRSQGREVLGVDARPAPGVTVLDVRDAAAVEAFVAQADAAAPIDVLVSCAGTLSNRVAVETSLAEWERVFAVNATGVFTVSTAVARRMIPRRRGVIVTVASNSGRLPRHGMAAYGASKAAAALFTQSLGLELAEHGIRCNVVSPGTTRTGMVERMLADAGSDEEAIVRGDVSRFKVGIPLQRLAEPEDVAQVVTFLVSDAARHVTMQDLVVDGGAAMTR</sequence>
<dbReference type="EMBL" id="BAHD01000014">
    <property type="protein sequence ID" value="GAB94940.1"/>
    <property type="molecule type" value="Genomic_DNA"/>
</dbReference>
<dbReference type="PRINTS" id="PR00080">
    <property type="entry name" value="SDRFAMILY"/>
</dbReference>
<reference evidence="3 4" key="1">
    <citation type="submission" date="2012-08" db="EMBL/GenBank/DDBJ databases">
        <title>Whole genome shotgun sequence of Kineosphaera limosa NBRC 100340.</title>
        <authorList>
            <person name="Yoshida I."/>
            <person name="Isaki S."/>
            <person name="Hosoyama A."/>
            <person name="Tsuchikane K."/>
            <person name="Katsumata H."/>
            <person name="Ando Y."/>
            <person name="Ohji S."/>
            <person name="Hamada M."/>
            <person name="Tamura T."/>
            <person name="Yamazoe A."/>
            <person name="Yamazaki S."/>
            <person name="Fujita N."/>
        </authorList>
    </citation>
    <scope>NUCLEOTIDE SEQUENCE [LARGE SCALE GENOMIC DNA]</scope>
    <source>
        <strain evidence="3 4">NBRC 100340</strain>
    </source>
</reference>
<dbReference type="GO" id="GO:0019290">
    <property type="term" value="P:siderophore biosynthetic process"/>
    <property type="evidence" value="ECO:0007669"/>
    <property type="project" value="InterPro"/>
</dbReference>
<keyword evidence="4" id="KW-1185">Reference proteome</keyword>
<dbReference type="eggNOG" id="COG1028">
    <property type="taxonomic scope" value="Bacteria"/>
</dbReference>
<proteinExistence type="inferred from homology"/>
<dbReference type="FunFam" id="3.40.50.720:FF:000084">
    <property type="entry name" value="Short-chain dehydrogenase reductase"/>
    <property type="match status" value="1"/>
</dbReference>
<gene>
    <name evidence="3" type="ORF">KILIM_014_00760</name>
</gene>
<accession>K6W6W7</accession>
<dbReference type="OrthoDB" id="286404at2"/>
<dbReference type="Gene3D" id="3.40.50.720">
    <property type="entry name" value="NAD(P)-binding Rossmann-like Domain"/>
    <property type="match status" value="1"/>
</dbReference>
<name>K6W6W7_9MICO</name>
<dbReference type="InterPro" id="IPR003560">
    <property type="entry name" value="DHB_DH"/>
</dbReference>
<dbReference type="GO" id="GO:0008667">
    <property type="term" value="F:2,3-dihydro-2,3-dihydroxybenzoate dehydrogenase activity"/>
    <property type="evidence" value="ECO:0007669"/>
    <property type="project" value="InterPro"/>
</dbReference>
<evidence type="ECO:0000313" key="3">
    <source>
        <dbReference type="EMBL" id="GAB94940.1"/>
    </source>
</evidence>
<organism evidence="3 4">
    <name type="scientific">Kineosphaera limosa NBRC 100340</name>
    <dbReference type="NCBI Taxonomy" id="1184609"/>
    <lineage>
        <taxon>Bacteria</taxon>
        <taxon>Bacillati</taxon>
        <taxon>Actinomycetota</taxon>
        <taxon>Actinomycetes</taxon>
        <taxon>Micrococcales</taxon>
        <taxon>Dermatophilaceae</taxon>
        <taxon>Kineosphaera</taxon>
    </lineage>
</organism>
<comment type="caution">
    <text evidence="3">The sequence shown here is derived from an EMBL/GenBank/DDBJ whole genome shotgun (WGS) entry which is preliminary data.</text>
</comment>
<dbReference type="InterPro" id="IPR002347">
    <property type="entry name" value="SDR_fam"/>
</dbReference>
<protein>
    <submittedName>
        <fullName evidence="3">Putative 2,3-dihydro-2,3-dihydroxybenzoate dehydrogenase</fullName>
    </submittedName>
</protein>
<dbReference type="RefSeq" id="WP_006591472.1">
    <property type="nucleotide sequence ID" value="NZ_BAHD01000014.1"/>
</dbReference>
<dbReference type="AlphaFoldDB" id="K6W6W7"/>